<evidence type="ECO:0008006" key="2">
    <source>
        <dbReference type="Google" id="ProtNLM"/>
    </source>
</evidence>
<evidence type="ECO:0000313" key="1">
    <source>
        <dbReference type="EMBL" id="VYT00286.1"/>
    </source>
</evidence>
<dbReference type="Pfam" id="PF14277">
    <property type="entry name" value="DUF4364"/>
    <property type="match status" value="1"/>
</dbReference>
<dbReference type="InterPro" id="IPR036390">
    <property type="entry name" value="WH_DNA-bd_sf"/>
</dbReference>
<organism evidence="1">
    <name type="scientific">Blautia glucerasea</name>
    <dbReference type="NCBI Taxonomy" id="536633"/>
    <lineage>
        <taxon>Bacteria</taxon>
        <taxon>Bacillati</taxon>
        <taxon>Bacillota</taxon>
        <taxon>Clostridia</taxon>
        <taxon>Lachnospirales</taxon>
        <taxon>Lachnospiraceae</taxon>
        <taxon>Blautia</taxon>
    </lineage>
</organism>
<proteinExistence type="predicted"/>
<sequence length="170" mass="19794">MAEPFTIYKLIVLYMAQHSRQELTNSQISEFVLDREYTDYFHLQQVLSELVETGLLTRRTVSNSSHYEITEEGSKTFSYFEEDLSQEIRKEIDDFLKDYGYQLPERILMPADYYTTPQGGYAVRCQLIEKDSTIMDLTLAAPNKEAAKAICKNWPKKCQDIYTSLMGELI</sequence>
<name>A0A6N2T982_9FIRM</name>
<gene>
    <name evidence="1" type="ORF">BGLFYP119_01423</name>
</gene>
<protein>
    <recommendedName>
        <fullName evidence="2">DUF4364 domain-containing protein</fullName>
    </recommendedName>
</protein>
<accession>A0A6N2T982</accession>
<dbReference type="RefSeq" id="WP_156353760.1">
    <property type="nucleotide sequence ID" value="NZ_CACRST010000013.1"/>
</dbReference>
<dbReference type="Gene3D" id="1.10.10.10">
    <property type="entry name" value="Winged helix-like DNA-binding domain superfamily/Winged helix DNA-binding domain"/>
    <property type="match status" value="1"/>
</dbReference>
<dbReference type="EMBL" id="CACRST010000013">
    <property type="protein sequence ID" value="VYT00286.1"/>
    <property type="molecule type" value="Genomic_DNA"/>
</dbReference>
<dbReference type="InterPro" id="IPR036388">
    <property type="entry name" value="WH-like_DNA-bd_sf"/>
</dbReference>
<dbReference type="InterPro" id="IPR025374">
    <property type="entry name" value="DUF4364"/>
</dbReference>
<dbReference type="SUPFAM" id="SSF46785">
    <property type="entry name" value="Winged helix' DNA-binding domain"/>
    <property type="match status" value="1"/>
</dbReference>
<reference evidence="1" key="1">
    <citation type="submission" date="2019-11" db="EMBL/GenBank/DDBJ databases">
        <authorList>
            <person name="Feng L."/>
        </authorList>
    </citation>
    <scope>NUCLEOTIDE SEQUENCE</scope>
    <source>
        <strain evidence="1">BgluceraseaLFYP119</strain>
    </source>
</reference>
<dbReference type="AlphaFoldDB" id="A0A6N2T982"/>